<proteinExistence type="predicted"/>
<protein>
    <submittedName>
        <fullName evidence="2">DNA helicase</fullName>
    </submittedName>
</protein>
<keyword evidence="2" id="KW-0347">Helicase</keyword>
<dbReference type="GO" id="GO:0006793">
    <property type="term" value="P:phosphorus metabolic process"/>
    <property type="evidence" value="ECO:0007669"/>
    <property type="project" value="UniProtKB-ARBA"/>
</dbReference>
<feature type="domain" description="PLD phosphodiesterase" evidence="1">
    <location>
        <begin position="302"/>
        <end position="329"/>
    </location>
</feature>
<dbReference type="InterPro" id="IPR025202">
    <property type="entry name" value="PLD-like_dom"/>
</dbReference>
<dbReference type="Pfam" id="PF13087">
    <property type="entry name" value="AAA_12"/>
    <property type="match status" value="1"/>
</dbReference>
<dbReference type="InterPro" id="IPR001736">
    <property type="entry name" value="PLipase_D/transphosphatidylase"/>
</dbReference>
<comment type="caution">
    <text evidence="2">The sequence shown here is derived from an EMBL/GenBank/DDBJ whole genome shotgun (WGS) entry which is preliminary data.</text>
</comment>
<dbReference type="InterPro" id="IPR047187">
    <property type="entry name" value="SF1_C_Upf1"/>
</dbReference>
<feature type="non-terminal residue" evidence="2">
    <location>
        <position position="1"/>
    </location>
</feature>
<dbReference type="EMBL" id="ABONVU020000003">
    <property type="protein sequence ID" value="EMJ5253130.1"/>
    <property type="molecule type" value="Genomic_DNA"/>
</dbReference>
<dbReference type="Proteomes" id="UP001285616">
    <property type="component" value="Unassembled WGS sequence"/>
</dbReference>
<dbReference type="PANTHER" id="PTHR10887">
    <property type="entry name" value="DNA2/NAM7 HELICASE FAMILY"/>
    <property type="match status" value="1"/>
</dbReference>
<dbReference type="CDD" id="cd18808">
    <property type="entry name" value="SF1_C_Upf1"/>
    <property type="match status" value="1"/>
</dbReference>
<dbReference type="PANTHER" id="PTHR10887:SF530">
    <property type="entry name" value="SUPERFAMILY I DNA HELICASES"/>
    <property type="match status" value="1"/>
</dbReference>
<reference evidence="2" key="1">
    <citation type="submission" date="2024-02" db="EMBL/GenBank/DDBJ databases">
        <authorList>
            <consortium name="Clinical and Environmental Microbiology Branch: Whole genome sequencing antimicrobial resistance pathogens in the healthcare setting"/>
        </authorList>
    </citation>
    <scope>NUCLEOTIDE SEQUENCE</scope>
    <source>
        <strain evidence="2">1924188</strain>
    </source>
</reference>
<dbReference type="GO" id="GO:0004386">
    <property type="term" value="F:helicase activity"/>
    <property type="evidence" value="ECO:0007669"/>
    <property type="project" value="UniProtKB-KW"/>
</dbReference>
<dbReference type="InterPro" id="IPR041679">
    <property type="entry name" value="DNA2/NAM7-like_C"/>
</dbReference>
<keyword evidence="2" id="KW-0547">Nucleotide-binding</keyword>
<dbReference type="PROSITE" id="PS50035">
    <property type="entry name" value="PLD"/>
    <property type="match status" value="1"/>
</dbReference>
<keyword evidence="2" id="KW-0067">ATP-binding</keyword>
<dbReference type="SMART" id="SM00155">
    <property type="entry name" value="PLDc"/>
    <property type="match status" value="1"/>
</dbReference>
<organism evidence="2 3">
    <name type="scientific">Escherichia coli</name>
    <dbReference type="NCBI Taxonomy" id="562"/>
    <lineage>
        <taxon>Bacteria</taxon>
        <taxon>Pseudomonadati</taxon>
        <taxon>Pseudomonadota</taxon>
        <taxon>Gammaproteobacteria</taxon>
        <taxon>Enterobacterales</taxon>
        <taxon>Enterobacteriaceae</taxon>
        <taxon>Escherichia</taxon>
    </lineage>
</organism>
<dbReference type="AlphaFoldDB" id="A0AAN4E112"/>
<evidence type="ECO:0000313" key="3">
    <source>
        <dbReference type="Proteomes" id="UP001285616"/>
    </source>
</evidence>
<dbReference type="InterPro" id="IPR045055">
    <property type="entry name" value="DNA2/NAM7-like"/>
</dbReference>
<evidence type="ECO:0000313" key="2">
    <source>
        <dbReference type="EMBL" id="EMJ5253130.1"/>
    </source>
</evidence>
<dbReference type="SUPFAM" id="SSF52540">
    <property type="entry name" value="P-loop containing nucleoside triphosphate hydrolases"/>
    <property type="match status" value="1"/>
</dbReference>
<dbReference type="Gene3D" id="3.40.50.300">
    <property type="entry name" value="P-loop containing nucleotide triphosphate hydrolases"/>
    <property type="match status" value="1"/>
</dbReference>
<dbReference type="SUPFAM" id="SSF56024">
    <property type="entry name" value="Phospholipase D/nuclease"/>
    <property type="match status" value="1"/>
</dbReference>
<dbReference type="InterPro" id="IPR027417">
    <property type="entry name" value="P-loop_NTPase"/>
</dbReference>
<dbReference type="FunFam" id="3.40.50.300:FF:001663">
    <property type="entry name" value="Superfamily I DNA helicase"/>
    <property type="match status" value="1"/>
</dbReference>
<sequence length="364" mass="40732">GYCNSLCYHGKLQPKRGMEKGTIFPAMGYLHIDGRGMKPNGGSRYNPLEAETIAAWLVAHKDDIERHYGEPLYKVVGVVTPFSAQVNAIKTSLRKLEINGKDEQGSLTVGTVHSLQGAERAIVLFSPVYSKHEDGRFLDSNSSILNVAVSRAKDSFLVFGDMDLIEMQPAFSPRGLLAKYLFSSDNNALQFEFQKRQDLISAHTQISTLHGVEQHDGFLNKTLAGAQKKITIISPWLSWQKVEQTGFLASMALARSRGIDITVVTDKNCNIAHVDDDKRQEKQHLLNDAVEKLNKMGIATKLVNRVHSKIVIEDEELLCVGSFNWFSAAREDKYQRYDTSLVYRGEGVKNEIKAIYGSLDQRQL</sequence>
<dbReference type="CDD" id="cd09118">
    <property type="entry name" value="PLDc_yjhR_C_like"/>
    <property type="match status" value="1"/>
</dbReference>
<gene>
    <name evidence="2" type="ORF">R8O40_001327</name>
</gene>
<accession>A0AAN4E112</accession>
<name>A0AAN4E112_ECOLX</name>
<dbReference type="Gene3D" id="3.30.870.10">
    <property type="entry name" value="Endonuclease Chain A"/>
    <property type="match status" value="1"/>
</dbReference>
<dbReference type="Pfam" id="PF13091">
    <property type="entry name" value="PLDc_2"/>
    <property type="match status" value="1"/>
</dbReference>
<evidence type="ECO:0000259" key="1">
    <source>
        <dbReference type="PROSITE" id="PS50035"/>
    </source>
</evidence>
<keyword evidence="2" id="KW-0378">Hydrolase</keyword>